<dbReference type="AlphaFoldDB" id="X6MM45"/>
<dbReference type="Gene3D" id="6.10.140.260">
    <property type="match status" value="1"/>
</dbReference>
<keyword evidence="2 6" id="KW-0813">Transport</keyword>
<dbReference type="OrthoDB" id="271448at2759"/>
<dbReference type="GO" id="GO:0043130">
    <property type="term" value="F:ubiquitin binding"/>
    <property type="evidence" value="ECO:0007669"/>
    <property type="project" value="UniProtKB-UniRule"/>
</dbReference>
<evidence type="ECO:0000256" key="3">
    <source>
        <dbReference type="ARBA" id="ARBA00022753"/>
    </source>
</evidence>
<evidence type="ECO:0000256" key="2">
    <source>
        <dbReference type="ARBA" id="ARBA00022448"/>
    </source>
</evidence>
<proteinExistence type="inferred from homology"/>
<dbReference type="FunFam" id="1.10.10.10:FF:000165">
    <property type="entry name" value="Vacuolar protein sorting protein (Vps36)"/>
    <property type="match status" value="1"/>
</dbReference>
<reference evidence="9 10" key="1">
    <citation type="journal article" date="2013" name="Curr. Biol.">
        <title>The Genome of the Foraminiferan Reticulomyxa filosa.</title>
        <authorList>
            <person name="Glockner G."/>
            <person name="Hulsmann N."/>
            <person name="Schleicher M."/>
            <person name="Noegel A.A."/>
            <person name="Eichinger L."/>
            <person name="Gallinger C."/>
            <person name="Pawlowski J."/>
            <person name="Sierra R."/>
            <person name="Euteneuer U."/>
            <person name="Pillet L."/>
            <person name="Moustafa A."/>
            <person name="Platzer M."/>
            <person name="Groth M."/>
            <person name="Szafranski K."/>
            <person name="Schliwa M."/>
        </authorList>
    </citation>
    <scope>NUCLEOTIDE SEQUENCE [LARGE SCALE GENOMIC DNA]</scope>
</reference>
<dbReference type="SUPFAM" id="SSF46785">
    <property type="entry name" value="Winged helix' DNA-binding domain"/>
    <property type="match status" value="1"/>
</dbReference>
<comment type="subcellular location">
    <subcellularLocation>
        <location evidence="6">Cytoplasm</location>
    </subcellularLocation>
    <subcellularLocation>
        <location evidence="6">Endosome</location>
    </subcellularLocation>
</comment>
<comment type="function">
    <text evidence="6">Component of the ESCRT-II complex (endosomal sorting complex required for transport II), which is required for multivesicular body (MVB) formation and sorting of endosomal cargo proteins into MVBs.</text>
</comment>
<name>X6MM45_RETFI</name>
<evidence type="ECO:0000256" key="7">
    <source>
        <dbReference type="SAM" id="Phobius"/>
    </source>
</evidence>
<dbReference type="Proteomes" id="UP000023152">
    <property type="component" value="Unassembled WGS sequence"/>
</dbReference>
<keyword evidence="10" id="KW-1185">Reference proteome</keyword>
<keyword evidence="4 6" id="KW-0653">Protein transport</keyword>
<keyword evidence="6" id="KW-0963">Cytoplasm</keyword>
<dbReference type="GO" id="GO:0031902">
    <property type="term" value="C:late endosome membrane"/>
    <property type="evidence" value="ECO:0007669"/>
    <property type="project" value="UniProtKB-UniRule"/>
</dbReference>
<keyword evidence="3 6" id="KW-0967">Endosome</keyword>
<keyword evidence="7" id="KW-0472">Membrane</keyword>
<evidence type="ECO:0000256" key="6">
    <source>
        <dbReference type="RuleBase" id="RU367095"/>
    </source>
</evidence>
<evidence type="ECO:0000313" key="9">
    <source>
        <dbReference type="EMBL" id="ETO14507.1"/>
    </source>
</evidence>
<protein>
    <recommendedName>
        <fullName evidence="6">Vacuolar protein-sorting-associated protein 36</fullName>
    </recommendedName>
    <alternativeName>
        <fullName evidence="6">ESCRT-II complex subunit VPS36</fullName>
    </alternativeName>
</protein>
<dbReference type="InterPro" id="IPR021648">
    <property type="entry name" value="GLUE_dom"/>
</dbReference>
<dbReference type="GO" id="GO:0032266">
    <property type="term" value="F:phosphatidylinositol-3-phosphate binding"/>
    <property type="evidence" value="ECO:0007669"/>
    <property type="project" value="UniProtKB-UniRule"/>
</dbReference>
<organism evidence="9 10">
    <name type="scientific">Reticulomyxa filosa</name>
    <dbReference type="NCBI Taxonomy" id="46433"/>
    <lineage>
        <taxon>Eukaryota</taxon>
        <taxon>Sar</taxon>
        <taxon>Rhizaria</taxon>
        <taxon>Retaria</taxon>
        <taxon>Foraminifera</taxon>
        <taxon>Monothalamids</taxon>
        <taxon>Reticulomyxidae</taxon>
        <taxon>Reticulomyxa</taxon>
    </lineage>
</organism>
<comment type="subunit">
    <text evidence="6">Component of the endosomal sorting complex required for transport II (ESCRT-II).</text>
</comment>
<dbReference type="Pfam" id="PF04157">
    <property type="entry name" value="EAP30"/>
    <property type="match status" value="1"/>
</dbReference>
<keyword evidence="7" id="KW-1133">Transmembrane helix</keyword>
<feature type="transmembrane region" description="Helical" evidence="7">
    <location>
        <begin position="472"/>
        <end position="493"/>
    </location>
</feature>
<dbReference type="GO" id="GO:0000814">
    <property type="term" value="C:ESCRT II complex"/>
    <property type="evidence" value="ECO:0007669"/>
    <property type="project" value="UniProtKB-UniRule"/>
</dbReference>
<evidence type="ECO:0000313" key="10">
    <source>
        <dbReference type="Proteomes" id="UP000023152"/>
    </source>
</evidence>
<evidence type="ECO:0000259" key="8">
    <source>
        <dbReference type="PROSITE" id="PS51495"/>
    </source>
</evidence>
<dbReference type="EMBL" id="ASPP01020001">
    <property type="protein sequence ID" value="ETO14507.1"/>
    <property type="molecule type" value="Genomic_DNA"/>
</dbReference>
<gene>
    <name evidence="9" type="ORF">RFI_22867</name>
</gene>
<keyword evidence="5" id="KW-0175">Coiled coil</keyword>
<dbReference type="InterPro" id="IPR037855">
    <property type="entry name" value="Vps36"/>
</dbReference>
<dbReference type="PROSITE" id="PS51495">
    <property type="entry name" value="GLUE"/>
    <property type="match status" value="1"/>
</dbReference>
<evidence type="ECO:0000256" key="1">
    <source>
        <dbReference type="ARBA" id="ARBA00009697"/>
    </source>
</evidence>
<dbReference type="GO" id="GO:0043328">
    <property type="term" value="P:protein transport to vacuole involved in ubiquitin-dependent protein catabolic process via the multivesicular body sorting pathway"/>
    <property type="evidence" value="ECO:0007669"/>
    <property type="project" value="UniProtKB-UniRule"/>
</dbReference>
<accession>X6MM45</accession>
<comment type="similarity">
    <text evidence="1 6">Belongs to the VPS36 family.</text>
</comment>
<evidence type="ECO:0000256" key="4">
    <source>
        <dbReference type="ARBA" id="ARBA00022927"/>
    </source>
</evidence>
<dbReference type="InterPro" id="IPR036388">
    <property type="entry name" value="WH-like_DNA-bd_sf"/>
</dbReference>
<evidence type="ECO:0000256" key="5">
    <source>
        <dbReference type="ARBA" id="ARBA00023054"/>
    </source>
</evidence>
<dbReference type="Gene3D" id="1.10.10.10">
    <property type="entry name" value="Winged helix-like DNA-binding domain superfamily/Winged helix DNA-binding domain"/>
    <property type="match status" value="1"/>
</dbReference>
<keyword evidence="7" id="KW-0812">Transmembrane</keyword>
<dbReference type="InterPro" id="IPR040608">
    <property type="entry name" value="Snf8/Vps36"/>
</dbReference>
<sequence>MTTKNDFDDYLDPYSLTAGGRPQLEADEVELQYDNSVSIYYGFSELLSGEEGKKGDRQGNEKMGQGTMYIDNISIVMDERVQKTRHSFKKHQIMRNKAKEEKGGEKERVMSYYPNSFRKMVHSDSNIHKVYVGKKMAKVGLNSGQTPIIRHLEPPLPGYMVLSFHTNGRDDFVKKMTKALQSRSWQKQETEEKREFQVGMAGIRGIMRETRERQEKTKQVVTEAFQDLEALMIKAKDMVALANRLAASQEAKDNQDEFDNMLQNLGIASPVTKEAAGSQYHNLLARQLADFLVKPLERSGGMMTLTDVYCLFNRARGSELVSPDDILASCKLMSRLELPLKMRKFEESEVLVVELLAYSDDKVASRILQIIEKQGSIDELALSQATHVSINLARYASFTRIFILSLVSLHLFIVGCYLHMLRLITDNSYCKPNKQNIYVGMKASKDYAFIKIFSKIINQYLTEREKTSEKRYFCWVFLEYPLLCALFLCHMFSKSRDSTFFCTVLHISPVLFERKEICML</sequence>
<feature type="domain" description="GLUE N-terminal" evidence="8">
    <location>
        <begin position="14"/>
        <end position="192"/>
    </location>
</feature>
<dbReference type="PANTHER" id="PTHR13128">
    <property type="entry name" value="VACUOLAR PROTEIN-SORTING-ASSOCIATED PROTEIN 36"/>
    <property type="match status" value="1"/>
</dbReference>
<comment type="caution">
    <text evidence="9">The sequence shown here is derived from an EMBL/GenBank/DDBJ whole genome shotgun (WGS) entry which is preliminary data.</text>
</comment>
<dbReference type="PANTHER" id="PTHR13128:SF12">
    <property type="entry name" value="VACUOLAR PROTEIN-SORTING-ASSOCIATED PROTEIN 36"/>
    <property type="match status" value="1"/>
</dbReference>
<feature type="transmembrane region" description="Helical" evidence="7">
    <location>
        <begin position="401"/>
        <end position="421"/>
    </location>
</feature>
<dbReference type="InterPro" id="IPR036390">
    <property type="entry name" value="WH_DNA-bd_sf"/>
</dbReference>